<protein>
    <recommendedName>
        <fullName evidence="3">histidine kinase</fullName>
        <ecNumber evidence="3">2.7.13.3</ecNumber>
    </recommendedName>
</protein>
<dbReference type="InterPro" id="IPR036890">
    <property type="entry name" value="HATPase_C_sf"/>
</dbReference>
<keyword evidence="16" id="KW-1185">Reference proteome</keyword>
<evidence type="ECO:0000256" key="4">
    <source>
        <dbReference type="ARBA" id="ARBA00022553"/>
    </source>
</evidence>
<organism evidence="15 16">
    <name type="scientific">Curvibacter cyanobacteriorum</name>
    <dbReference type="NCBI Taxonomy" id="3026422"/>
    <lineage>
        <taxon>Bacteria</taxon>
        <taxon>Pseudomonadati</taxon>
        <taxon>Pseudomonadota</taxon>
        <taxon>Betaproteobacteria</taxon>
        <taxon>Burkholderiales</taxon>
        <taxon>Comamonadaceae</taxon>
        <taxon>Curvibacter</taxon>
    </lineage>
</organism>
<dbReference type="SUPFAM" id="SSF55781">
    <property type="entry name" value="GAF domain-like"/>
    <property type="match status" value="1"/>
</dbReference>
<keyword evidence="10 13" id="KW-1133">Transmembrane helix</keyword>
<keyword evidence="8" id="KW-0418">Kinase</keyword>
<keyword evidence="12 13" id="KW-0472">Membrane</keyword>
<dbReference type="InterPro" id="IPR003661">
    <property type="entry name" value="HisK_dim/P_dom"/>
</dbReference>
<dbReference type="InterPro" id="IPR003594">
    <property type="entry name" value="HATPase_dom"/>
</dbReference>
<feature type="domain" description="Histidine kinase" evidence="14">
    <location>
        <begin position="291"/>
        <end position="512"/>
    </location>
</feature>
<comment type="subcellular location">
    <subcellularLocation>
        <location evidence="2">Membrane</location>
        <topology evidence="2">Multi-pass membrane protein</topology>
    </subcellularLocation>
</comment>
<dbReference type="Gene3D" id="3.30.565.10">
    <property type="entry name" value="Histidine kinase-like ATPase, C-terminal domain"/>
    <property type="match status" value="1"/>
</dbReference>
<keyword evidence="5" id="KW-0808">Transferase</keyword>
<evidence type="ECO:0000256" key="6">
    <source>
        <dbReference type="ARBA" id="ARBA00022692"/>
    </source>
</evidence>
<keyword evidence="11" id="KW-0902">Two-component regulatory system</keyword>
<evidence type="ECO:0000256" key="13">
    <source>
        <dbReference type="SAM" id="Phobius"/>
    </source>
</evidence>
<dbReference type="InterPro" id="IPR038318">
    <property type="entry name" value="KdpD_sf"/>
</dbReference>
<evidence type="ECO:0000259" key="14">
    <source>
        <dbReference type="PROSITE" id="PS50109"/>
    </source>
</evidence>
<evidence type="ECO:0000313" key="16">
    <source>
        <dbReference type="Proteomes" id="UP001528673"/>
    </source>
</evidence>
<dbReference type="SUPFAM" id="SSF55874">
    <property type="entry name" value="ATPase domain of HSP90 chaperone/DNA topoisomerase II/histidine kinase"/>
    <property type="match status" value="1"/>
</dbReference>
<dbReference type="InterPro" id="IPR036097">
    <property type="entry name" value="HisK_dim/P_sf"/>
</dbReference>
<dbReference type="PANTHER" id="PTHR45569:SF1">
    <property type="entry name" value="SENSOR PROTEIN KDPD"/>
    <property type="match status" value="1"/>
</dbReference>
<proteinExistence type="predicted"/>
<dbReference type="SMART" id="SM00387">
    <property type="entry name" value="HATPase_c"/>
    <property type="match status" value="1"/>
</dbReference>
<dbReference type="Gene3D" id="1.10.287.130">
    <property type="match status" value="1"/>
</dbReference>
<dbReference type="CDD" id="cd00075">
    <property type="entry name" value="HATPase"/>
    <property type="match status" value="1"/>
</dbReference>
<dbReference type="CDD" id="cd00082">
    <property type="entry name" value="HisKA"/>
    <property type="match status" value="1"/>
</dbReference>
<dbReference type="InterPro" id="IPR025201">
    <property type="entry name" value="KdpD_TM"/>
</dbReference>
<dbReference type="EMBL" id="JAQSIP010000013">
    <property type="protein sequence ID" value="MDD0840912.1"/>
    <property type="molecule type" value="Genomic_DNA"/>
</dbReference>
<dbReference type="PANTHER" id="PTHR45569">
    <property type="entry name" value="SENSOR PROTEIN KDPD"/>
    <property type="match status" value="1"/>
</dbReference>
<evidence type="ECO:0000256" key="11">
    <source>
        <dbReference type="ARBA" id="ARBA00023012"/>
    </source>
</evidence>
<accession>A0ABT5N3N5</accession>
<reference evidence="15 16" key="1">
    <citation type="submission" date="2023-02" db="EMBL/GenBank/DDBJ databases">
        <title>Bacterial whole genomic sequence of Curvibacter sp. HBC61.</title>
        <authorList>
            <person name="Le V."/>
            <person name="Ko S.-R."/>
            <person name="Ahn C.-Y."/>
            <person name="Oh H.-M."/>
        </authorList>
    </citation>
    <scope>NUCLEOTIDE SEQUENCE [LARGE SCALE GENOMIC DNA]</scope>
    <source>
        <strain evidence="15 16">HBC61</strain>
    </source>
</reference>
<dbReference type="EC" id="2.7.13.3" evidence="3"/>
<comment type="catalytic activity">
    <reaction evidence="1">
        <text>ATP + protein L-histidine = ADP + protein N-phospho-L-histidine.</text>
        <dbReference type="EC" id="2.7.13.3"/>
    </reaction>
</comment>
<dbReference type="PRINTS" id="PR00344">
    <property type="entry name" value="BCTRLSENSOR"/>
</dbReference>
<keyword evidence="6 13" id="KW-0812">Transmembrane</keyword>
<evidence type="ECO:0000256" key="3">
    <source>
        <dbReference type="ARBA" id="ARBA00012438"/>
    </source>
</evidence>
<feature type="transmembrane region" description="Helical" evidence="13">
    <location>
        <begin position="93"/>
        <end position="111"/>
    </location>
</feature>
<dbReference type="Pfam" id="PF02518">
    <property type="entry name" value="HATPase_c"/>
    <property type="match status" value="1"/>
</dbReference>
<evidence type="ECO:0000256" key="9">
    <source>
        <dbReference type="ARBA" id="ARBA00022840"/>
    </source>
</evidence>
<dbReference type="InterPro" id="IPR005467">
    <property type="entry name" value="His_kinase_dom"/>
</dbReference>
<name>A0ABT5N3N5_9BURK</name>
<dbReference type="InterPro" id="IPR004358">
    <property type="entry name" value="Sig_transdc_His_kin-like_C"/>
</dbReference>
<evidence type="ECO:0000256" key="10">
    <source>
        <dbReference type="ARBA" id="ARBA00022989"/>
    </source>
</evidence>
<keyword evidence="9 15" id="KW-0067">ATP-binding</keyword>
<evidence type="ECO:0000256" key="12">
    <source>
        <dbReference type="ARBA" id="ARBA00023136"/>
    </source>
</evidence>
<feature type="transmembrane region" description="Helical" evidence="13">
    <location>
        <begin position="43"/>
        <end position="72"/>
    </location>
</feature>
<dbReference type="InterPro" id="IPR052023">
    <property type="entry name" value="Histidine_kinase_KdpD"/>
</dbReference>
<dbReference type="Gene3D" id="1.20.120.620">
    <property type="entry name" value="Backbone structure of the membrane domain of e. Coli histidine kinase receptor kdpd"/>
    <property type="match status" value="1"/>
</dbReference>
<dbReference type="GO" id="GO:0005524">
    <property type="term" value="F:ATP binding"/>
    <property type="evidence" value="ECO:0007669"/>
    <property type="project" value="UniProtKB-KW"/>
</dbReference>
<evidence type="ECO:0000313" key="15">
    <source>
        <dbReference type="EMBL" id="MDD0840912.1"/>
    </source>
</evidence>
<evidence type="ECO:0000256" key="2">
    <source>
        <dbReference type="ARBA" id="ARBA00004141"/>
    </source>
</evidence>
<dbReference type="Pfam" id="PF00512">
    <property type="entry name" value="HisKA"/>
    <property type="match status" value="1"/>
</dbReference>
<dbReference type="SMART" id="SM00388">
    <property type="entry name" value="HisKA"/>
    <property type="match status" value="1"/>
</dbReference>
<dbReference type="Pfam" id="PF13493">
    <property type="entry name" value="DUF4118"/>
    <property type="match status" value="1"/>
</dbReference>
<dbReference type="SUPFAM" id="SSF47384">
    <property type="entry name" value="Homodimeric domain of signal transducing histidine kinase"/>
    <property type="match status" value="1"/>
</dbReference>
<comment type="caution">
    <text evidence="15">The sequence shown here is derived from an EMBL/GenBank/DDBJ whole genome shotgun (WGS) entry which is preliminary data.</text>
</comment>
<evidence type="ECO:0000256" key="8">
    <source>
        <dbReference type="ARBA" id="ARBA00022777"/>
    </source>
</evidence>
<evidence type="ECO:0000256" key="1">
    <source>
        <dbReference type="ARBA" id="ARBA00000085"/>
    </source>
</evidence>
<evidence type="ECO:0000256" key="5">
    <source>
        <dbReference type="ARBA" id="ARBA00022679"/>
    </source>
</evidence>
<gene>
    <name evidence="15" type="ORF">PSQ40_20215</name>
</gene>
<keyword evidence="4" id="KW-0597">Phosphoprotein</keyword>
<sequence length="525" mass="56994">MSSFALPSPGRPAWRRRLSAMAVWAGAWLLMTALDGQAELANLALLLVLAAALCGLWLSTLESLACCALAVLAFNWQFVPPRGTLSVDLRQHLWLLFTMLAVGCMVGWLTGRQRRDADAARAAAQSAHLLHQVNEQLRLAPPAEGAAHLAEALRRLSQGSLAWWLAAPHEALGDAQPSAPLWHCDWQQPSDEELALLQECQRSAQATEQGPAQGQWHHQHLLPLRGAQHCLGAVLLRLPPGADWGPLQRDTAQALCDQAGLQLERRQTEQRAQRHSEAAQNQQLRNTLLAAISHDYRTPLATILGAASTLRHQWGKLSQDQASALAGTIVDEVEQLSTLTDNTLQLARLDAPQHALQRDWESLEELVGSAVARARSRYPGVRMNLRLEAGLPLLRCNAPLLVQLLNNLVDNAVRYAGEGPAIEIIARRLDPGLLLAVADRGPGIPAGQRERLFQPFERGNAPAPGAQRPAQRGAGLGLALCRAIVLAHGGQISVRQRQRGGASIECRFPIEPQPLAQTDAPEALP</sequence>
<dbReference type="Proteomes" id="UP001528673">
    <property type="component" value="Unassembled WGS sequence"/>
</dbReference>
<evidence type="ECO:0000256" key="7">
    <source>
        <dbReference type="ARBA" id="ARBA00022741"/>
    </source>
</evidence>
<keyword evidence="7" id="KW-0547">Nucleotide-binding</keyword>
<dbReference type="PROSITE" id="PS50109">
    <property type="entry name" value="HIS_KIN"/>
    <property type="match status" value="1"/>
</dbReference>